<evidence type="ECO:0000313" key="3">
    <source>
        <dbReference type="Proteomes" id="UP000078200"/>
    </source>
</evidence>
<feature type="chain" id="PRO_5008398506" evidence="1">
    <location>
        <begin position="21"/>
        <end position="198"/>
    </location>
</feature>
<dbReference type="Proteomes" id="UP000078200">
    <property type="component" value="Unassembled WGS sequence"/>
</dbReference>
<reference evidence="2" key="1">
    <citation type="submission" date="2020-05" db="UniProtKB">
        <authorList>
            <consortium name="EnsemblMetazoa"/>
        </authorList>
    </citation>
    <scope>IDENTIFICATION</scope>
    <source>
        <strain evidence="2">TTRI</strain>
    </source>
</reference>
<accession>A0A1A9UHD6</accession>
<dbReference type="InterPro" id="IPR032007">
    <property type="entry name" value="DUF4791"/>
</dbReference>
<dbReference type="EnsemblMetazoa" id="GAUT004915-RA">
    <property type="protein sequence ID" value="GAUT004915-PA"/>
    <property type="gene ID" value="GAUT004915"/>
</dbReference>
<dbReference type="AlphaFoldDB" id="A0A1A9UHD6"/>
<dbReference type="Pfam" id="PF16039">
    <property type="entry name" value="DUF4791"/>
    <property type="match status" value="1"/>
</dbReference>
<keyword evidence="3" id="KW-1185">Reference proteome</keyword>
<organism evidence="2 3">
    <name type="scientific">Glossina austeni</name>
    <name type="common">Savannah tsetse fly</name>
    <dbReference type="NCBI Taxonomy" id="7395"/>
    <lineage>
        <taxon>Eukaryota</taxon>
        <taxon>Metazoa</taxon>
        <taxon>Ecdysozoa</taxon>
        <taxon>Arthropoda</taxon>
        <taxon>Hexapoda</taxon>
        <taxon>Insecta</taxon>
        <taxon>Pterygota</taxon>
        <taxon>Neoptera</taxon>
        <taxon>Endopterygota</taxon>
        <taxon>Diptera</taxon>
        <taxon>Brachycera</taxon>
        <taxon>Muscomorpha</taxon>
        <taxon>Hippoboscoidea</taxon>
        <taxon>Glossinidae</taxon>
        <taxon>Glossina</taxon>
    </lineage>
</organism>
<dbReference type="VEuPathDB" id="VectorBase:GAUT004915"/>
<sequence>MFFTEIPFAILLSMAAYAICQVPPDKYPFAFAACAIALISGFLGQPRGPVCPLNRVKKFFTSLMNCAPLALMNIEIFLEAKPIYAAAHRYSIIPLGLDIMTSQFGDRFDAAICTILKFLNHFLNTGSLIAISILEKNYKYPFIALSYLMAQVSLTYGFCATRARNEQMYVICVAFFLFACTKIVGDKDYLDKEYCKVY</sequence>
<proteinExistence type="predicted"/>
<protein>
    <submittedName>
        <fullName evidence="2">Uncharacterized protein</fullName>
    </submittedName>
</protein>
<evidence type="ECO:0000313" key="2">
    <source>
        <dbReference type="EnsemblMetazoa" id="GAUT004915-PA"/>
    </source>
</evidence>
<keyword evidence="1" id="KW-0732">Signal</keyword>
<feature type="signal peptide" evidence="1">
    <location>
        <begin position="1"/>
        <end position="20"/>
    </location>
</feature>
<name>A0A1A9UHD6_GLOAU</name>
<evidence type="ECO:0000256" key="1">
    <source>
        <dbReference type="SAM" id="SignalP"/>
    </source>
</evidence>